<evidence type="ECO:0000256" key="2">
    <source>
        <dbReference type="SAM" id="Phobius"/>
    </source>
</evidence>
<evidence type="ECO:0000256" key="1">
    <source>
        <dbReference type="ARBA" id="ARBA00010692"/>
    </source>
</evidence>
<evidence type="ECO:0000313" key="3">
    <source>
        <dbReference type="EMBL" id="TEA27533.1"/>
    </source>
</evidence>
<dbReference type="Pfam" id="PF02632">
    <property type="entry name" value="BioY"/>
    <property type="match status" value="1"/>
</dbReference>
<accession>A0AB94IDJ1</accession>
<protein>
    <submittedName>
        <fullName evidence="3">Biotin transporter BioY</fullName>
    </submittedName>
</protein>
<dbReference type="GO" id="GO:0015225">
    <property type="term" value="F:biotin transmembrane transporter activity"/>
    <property type="evidence" value="ECO:0007669"/>
    <property type="project" value="InterPro"/>
</dbReference>
<dbReference type="EMBL" id="AWGA01000033">
    <property type="protein sequence ID" value="TEA27533.1"/>
    <property type="molecule type" value="Genomic_DNA"/>
</dbReference>
<sequence length="216" mass="23618">MGLQINFFGYYTCLFTDKGRAIMKQQFITSYPVFISTLFRLTSWQQKLLVTTCATLVLAVSANVSIPTEPVPFTFQSLAVLLVGAFLGRRLGMLALLQYLAVGAMGLPVFANGSGGIAALLSPSSGYLYGFIVSAYLAGFAAEKGYDRQLVLGLIAFACAHQIIFVFGVTYLAGYLSISLSQAIKIGYLPFIGFDSLKFILASCIMFILWRYRAKR</sequence>
<keyword evidence="2" id="KW-0812">Transmembrane</keyword>
<dbReference type="PANTHER" id="PTHR34295">
    <property type="entry name" value="BIOTIN TRANSPORTER BIOY"/>
    <property type="match status" value="1"/>
</dbReference>
<gene>
    <name evidence="3" type="ORF">O970_03180</name>
</gene>
<dbReference type="AlphaFoldDB" id="A0AB94IDJ1"/>
<keyword evidence="4" id="KW-1185">Reference proteome</keyword>
<comment type="similarity">
    <text evidence="1">Belongs to the BioY family.</text>
</comment>
<dbReference type="PANTHER" id="PTHR34295:SF1">
    <property type="entry name" value="BIOTIN TRANSPORTER BIOY"/>
    <property type="match status" value="1"/>
</dbReference>
<keyword evidence="2" id="KW-1133">Transmembrane helix</keyword>
<feature type="transmembrane region" description="Helical" evidence="2">
    <location>
        <begin position="150"/>
        <end position="176"/>
    </location>
</feature>
<feature type="transmembrane region" description="Helical" evidence="2">
    <location>
        <begin position="48"/>
        <end position="66"/>
    </location>
</feature>
<keyword evidence="2" id="KW-0472">Membrane</keyword>
<comment type="caution">
    <text evidence="3">The sequence shown here is derived from an EMBL/GenBank/DDBJ whole genome shotgun (WGS) entry which is preliminary data.</text>
</comment>
<reference evidence="3 4" key="1">
    <citation type="journal article" date="2014" name="Appl. Environ. Microbiol.">
        <title>Genomic features of a bumble bee symbiont reflect its host environment.</title>
        <authorList>
            <person name="Martinson V.G."/>
            <person name="Magoc T."/>
            <person name="Koch H."/>
            <person name="Salzberg S.L."/>
            <person name="Moran N.A."/>
        </authorList>
    </citation>
    <scope>NUCLEOTIDE SEQUENCE [LARGE SCALE GENOMIC DNA]</scope>
    <source>
        <strain evidence="3 4">Bimp</strain>
    </source>
</reference>
<organism evidence="3 4">
    <name type="scientific">Candidatus Schmidhempelia bombi str. Bimp</name>
    <dbReference type="NCBI Taxonomy" id="1387197"/>
    <lineage>
        <taxon>Bacteria</taxon>
        <taxon>Pseudomonadati</taxon>
        <taxon>Pseudomonadota</taxon>
        <taxon>Gammaproteobacteria</taxon>
        <taxon>Orbales</taxon>
        <taxon>Orbaceae</taxon>
        <taxon>Candidatus Schmidhempelia</taxon>
    </lineage>
</organism>
<dbReference type="Proteomes" id="UP000506160">
    <property type="component" value="Unassembled WGS sequence"/>
</dbReference>
<dbReference type="InterPro" id="IPR003784">
    <property type="entry name" value="BioY"/>
</dbReference>
<evidence type="ECO:0000313" key="4">
    <source>
        <dbReference type="Proteomes" id="UP000506160"/>
    </source>
</evidence>
<dbReference type="GO" id="GO:0005886">
    <property type="term" value="C:plasma membrane"/>
    <property type="evidence" value="ECO:0007669"/>
    <property type="project" value="InterPro"/>
</dbReference>
<dbReference type="Gene3D" id="1.10.1760.20">
    <property type="match status" value="1"/>
</dbReference>
<feature type="transmembrane region" description="Helical" evidence="2">
    <location>
        <begin position="127"/>
        <end position="143"/>
    </location>
</feature>
<proteinExistence type="inferred from homology"/>
<name>A0AB94IDJ1_9GAMM</name>
<feature type="transmembrane region" description="Helical" evidence="2">
    <location>
        <begin position="188"/>
        <end position="210"/>
    </location>
</feature>